<dbReference type="EMBL" id="JBHTAX010000001">
    <property type="protein sequence ID" value="MFC7191281.1"/>
    <property type="molecule type" value="Genomic_DNA"/>
</dbReference>
<sequence>MSESIPAFDALERGHVVLAPDPFKDRIDATRPWVIVNNQHHPFDTDQYVVMGLTTKTWYTERVSLDTDDYRHRQAPRDSSIVPHAVASLQPAFLTDYVCRIHDGPIDRAVEMLSTYLVPSTTE</sequence>
<gene>
    <name evidence="1" type="ORF">ACFQL7_16720</name>
</gene>
<accession>A0ABD5YVK9</accession>
<dbReference type="GeneID" id="76201001"/>
<evidence type="ECO:0000313" key="1">
    <source>
        <dbReference type="EMBL" id="MFC7191281.1"/>
    </source>
</evidence>
<comment type="caution">
    <text evidence="1">The sequence shown here is derived from an EMBL/GenBank/DDBJ whole genome shotgun (WGS) entry which is preliminary data.</text>
</comment>
<dbReference type="SUPFAM" id="SSF50118">
    <property type="entry name" value="Cell growth inhibitor/plasmid maintenance toxic component"/>
    <property type="match status" value="1"/>
</dbReference>
<proteinExistence type="predicted"/>
<evidence type="ECO:0000313" key="2">
    <source>
        <dbReference type="Proteomes" id="UP001596417"/>
    </source>
</evidence>
<keyword evidence="2" id="KW-1185">Reference proteome</keyword>
<dbReference type="Pfam" id="PF02452">
    <property type="entry name" value="PemK_toxin"/>
    <property type="match status" value="1"/>
</dbReference>
<dbReference type="Proteomes" id="UP001596417">
    <property type="component" value="Unassembled WGS sequence"/>
</dbReference>
<name>A0ABD5YVK9_9EURY</name>
<dbReference type="InterPro" id="IPR003477">
    <property type="entry name" value="PemK-like"/>
</dbReference>
<dbReference type="AlphaFoldDB" id="A0ABD5YVK9"/>
<dbReference type="RefSeq" id="WP_248908841.1">
    <property type="nucleotide sequence ID" value="NZ_CP109979.1"/>
</dbReference>
<protein>
    <submittedName>
        <fullName evidence="1">Type II toxin-antitoxin system PemK/MazF family toxin</fullName>
    </submittedName>
</protein>
<organism evidence="1 2">
    <name type="scientific">Halocatena marina</name>
    <dbReference type="NCBI Taxonomy" id="2934937"/>
    <lineage>
        <taxon>Archaea</taxon>
        <taxon>Methanobacteriati</taxon>
        <taxon>Methanobacteriota</taxon>
        <taxon>Stenosarchaea group</taxon>
        <taxon>Halobacteria</taxon>
        <taxon>Halobacteriales</taxon>
        <taxon>Natronomonadaceae</taxon>
        <taxon>Halocatena</taxon>
    </lineage>
</organism>
<reference evidence="1 2" key="1">
    <citation type="journal article" date="2019" name="Int. J. Syst. Evol. Microbiol.">
        <title>The Global Catalogue of Microorganisms (GCM) 10K type strain sequencing project: providing services to taxonomists for standard genome sequencing and annotation.</title>
        <authorList>
            <consortium name="The Broad Institute Genomics Platform"/>
            <consortium name="The Broad Institute Genome Sequencing Center for Infectious Disease"/>
            <person name="Wu L."/>
            <person name="Ma J."/>
        </authorList>
    </citation>
    <scope>NUCLEOTIDE SEQUENCE [LARGE SCALE GENOMIC DNA]</scope>
    <source>
        <strain evidence="1 2">RDMS1</strain>
    </source>
</reference>